<evidence type="ECO:0000256" key="3">
    <source>
        <dbReference type="ARBA" id="ARBA00023316"/>
    </source>
</evidence>
<feature type="chain" id="PRO_5017492023" description="Endolytic peptidoglycan transglycosylase RlpA" evidence="7">
    <location>
        <begin position="23"/>
        <end position="280"/>
    </location>
</feature>
<dbReference type="Pfam" id="PF05036">
    <property type="entry name" value="SPOR"/>
    <property type="match status" value="1"/>
</dbReference>
<feature type="domain" description="SPOR" evidence="8">
    <location>
        <begin position="200"/>
        <end position="280"/>
    </location>
</feature>
<comment type="subcellular location">
    <subcellularLocation>
        <location evidence="4">Cell membrane</location>
        <topology evidence="4">Lipid-anchor</topology>
    </subcellularLocation>
</comment>
<dbReference type="GO" id="GO:0000270">
    <property type="term" value="P:peptidoglycan metabolic process"/>
    <property type="evidence" value="ECO:0007669"/>
    <property type="project" value="UniProtKB-UniRule"/>
</dbReference>
<evidence type="ECO:0000256" key="4">
    <source>
        <dbReference type="HAMAP-Rule" id="MF_02071"/>
    </source>
</evidence>
<name>A0A1H6SRI7_9GAMM</name>
<dbReference type="Gene3D" id="3.30.70.1070">
    <property type="entry name" value="Sporulation related repeat"/>
    <property type="match status" value="1"/>
</dbReference>
<keyword evidence="10" id="KW-1185">Reference proteome</keyword>
<evidence type="ECO:0000256" key="2">
    <source>
        <dbReference type="ARBA" id="ARBA00023239"/>
    </source>
</evidence>
<keyword evidence="3 4" id="KW-0961">Cell wall biogenesis/degradation</keyword>
<dbReference type="HAMAP" id="MF_02071">
    <property type="entry name" value="RlpA"/>
    <property type="match status" value="1"/>
</dbReference>
<dbReference type="GO" id="GO:0071555">
    <property type="term" value="P:cell wall organization"/>
    <property type="evidence" value="ECO:0007669"/>
    <property type="project" value="UniProtKB-KW"/>
</dbReference>
<keyword evidence="4" id="KW-1003">Cell membrane</keyword>
<proteinExistence type="inferred from homology"/>
<comment type="function">
    <text evidence="4">Lytic transglycosylase with a strong preference for naked glycan strands that lack stem peptides.</text>
</comment>
<dbReference type="PROSITE" id="PS51257">
    <property type="entry name" value="PROKAR_LIPOPROTEIN"/>
    <property type="match status" value="1"/>
</dbReference>
<dbReference type="FunFam" id="2.40.40.10:FF:000003">
    <property type="entry name" value="Endolytic peptidoglycan transglycosylase RlpA"/>
    <property type="match status" value="1"/>
</dbReference>
<dbReference type="InterPro" id="IPR034718">
    <property type="entry name" value="RlpA"/>
</dbReference>
<dbReference type="InterPro" id="IPR036680">
    <property type="entry name" value="SPOR-like_sf"/>
</dbReference>
<evidence type="ECO:0000259" key="8">
    <source>
        <dbReference type="PROSITE" id="PS51724"/>
    </source>
</evidence>
<dbReference type="CDD" id="cd22268">
    <property type="entry name" value="DPBB_RlpA-like"/>
    <property type="match status" value="1"/>
</dbReference>
<dbReference type="InterPro" id="IPR012997">
    <property type="entry name" value="RplA"/>
</dbReference>
<feature type="region of interest" description="Disordered" evidence="6">
    <location>
        <begin position="38"/>
        <end position="57"/>
    </location>
</feature>
<keyword evidence="4" id="KW-0472">Membrane</keyword>
<dbReference type="PANTHER" id="PTHR34183">
    <property type="entry name" value="ENDOLYTIC PEPTIDOGLYCAN TRANSGLYCOSYLASE RLPA"/>
    <property type="match status" value="1"/>
</dbReference>
<reference evidence="10" key="1">
    <citation type="submission" date="2016-10" db="EMBL/GenBank/DDBJ databases">
        <authorList>
            <person name="Varghese N."/>
            <person name="Submissions S."/>
        </authorList>
    </citation>
    <scope>NUCLEOTIDE SEQUENCE [LARGE SCALE GENOMIC DNA]</scope>
    <source>
        <strain evidence="10">DSM 7165</strain>
    </source>
</reference>
<dbReference type="GO" id="GO:0009279">
    <property type="term" value="C:cell outer membrane"/>
    <property type="evidence" value="ECO:0007669"/>
    <property type="project" value="TreeGrafter"/>
</dbReference>
<dbReference type="InterPro" id="IPR009009">
    <property type="entry name" value="RlpA-like_DPBB"/>
</dbReference>
<dbReference type="NCBIfam" id="TIGR00413">
    <property type="entry name" value="rlpA"/>
    <property type="match status" value="1"/>
</dbReference>
<dbReference type="InterPro" id="IPR007730">
    <property type="entry name" value="SPOR-like_dom"/>
</dbReference>
<protein>
    <recommendedName>
        <fullName evidence="4">Endolytic peptidoglycan transglycosylase RlpA</fullName>
        <ecNumber evidence="4">4.2.2.-</ecNumber>
    </recommendedName>
</protein>
<dbReference type="GO" id="GO:0042834">
    <property type="term" value="F:peptidoglycan binding"/>
    <property type="evidence" value="ECO:0007669"/>
    <property type="project" value="InterPro"/>
</dbReference>
<sequence>MRLFLARSFIASFMKRPRLAIAASALLILSACSSPPKPTSQSSRYQQAQDAYPANPPDVSQIPDAVPQIEPFSRSGNGPTYRVLGKTYRVLPHNQGYQAIGYASWYGTKFHGHATSNGEIYDMYKMTAAHKHLPLPTYARVTNLENGRQVIVRVNDRGPFHDNRLIDLSYAAAHRLGFHQKGTAKVKVEAIDPKQWQAQQNQVWPVYLQVASLSSAPAAEKLKARLIQSLGLPVRIQRQQIQQQTWYRIQAGPLYDQNSLNQASTQVRGQGLGQPLVVNP</sequence>
<dbReference type="SUPFAM" id="SSF50685">
    <property type="entry name" value="Barwin-like endoglucanases"/>
    <property type="match status" value="1"/>
</dbReference>
<dbReference type="Proteomes" id="UP000242999">
    <property type="component" value="Unassembled WGS sequence"/>
</dbReference>
<evidence type="ECO:0000313" key="10">
    <source>
        <dbReference type="Proteomes" id="UP000242999"/>
    </source>
</evidence>
<evidence type="ECO:0000256" key="7">
    <source>
        <dbReference type="SAM" id="SignalP"/>
    </source>
</evidence>
<dbReference type="PROSITE" id="PS51724">
    <property type="entry name" value="SPOR"/>
    <property type="match status" value="1"/>
</dbReference>
<dbReference type="STRING" id="64971.SAMN05421831_10799"/>
<keyword evidence="1 7" id="KW-0732">Signal</keyword>
<dbReference type="InterPro" id="IPR036908">
    <property type="entry name" value="RlpA-like_sf"/>
</dbReference>
<accession>A0A1H6SRI7</accession>
<evidence type="ECO:0000256" key="1">
    <source>
        <dbReference type="ARBA" id="ARBA00022729"/>
    </source>
</evidence>
<keyword evidence="2 4" id="KW-0456">Lyase</keyword>
<dbReference type="GO" id="GO:0008932">
    <property type="term" value="F:lytic endotransglycosylase activity"/>
    <property type="evidence" value="ECO:0007669"/>
    <property type="project" value="UniProtKB-UniRule"/>
</dbReference>
<organism evidence="9 10">
    <name type="scientific">Allopseudospirillum japonicum</name>
    <dbReference type="NCBI Taxonomy" id="64971"/>
    <lineage>
        <taxon>Bacteria</taxon>
        <taxon>Pseudomonadati</taxon>
        <taxon>Pseudomonadota</taxon>
        <taxon>Gammaproteobacteria</taxon>
        <taxon>Oceanospirillales</taxon>
        <taxon>Oceanospirillaceae</taxon>
        <taxon>Allopseudospirillum</taxon>
    </lineage>
</organism>
<gene>
    <name evidence="4" type="primary">rlpA</name>
    <name evidence="9" type="ORF">SAMN05421831_10799</name>
</gene>
<dbReference type="Gene3D" id="2.40.40.10">
    <property type="entry name" value="RlpA-like domain"/>
    <property type="match status" value="1"/>
</dbReference>
<dbReference type="AlphaFoldDB" id="A0A1H6SRI7"/>
<dbReference type="PANTHER" id="PTHR34183:SF1">
    <property type="entry name" value="ENDOLYTIC PEPTIDOGLYCAN TRANSGLYCOSYLASE RLPA"/>
    <property type="match status" value="1"/>
</dbReference>
<dbReference type="EC" id="4.2.2.-" evidence="4"/>
<evidence type="ECO:0000313" key="9">
    <source>
        <dbReference type="EMBL" id="SEI68414.1"/>
    </source>
</evidence>
<comment type="similarity">
    <text evidence="4 5">Belongs to the RlpA family.</text>
</comment>
<feature type="signal peptide" evidence="7">
    <location>
        <begin position="1"/>
        <end position="22"/>
    </location>
</feature>
<evidence type="ECO:0000256" key="6">
    <source>
        <dbReference type="SAM" id="MobiDB-lite"/>
    </source>
</evidence>
<dbReference type="Pfam" id="PF03330">
    <property type="entry name" value="DPBB_1"/>
    <property type="match status" value="1"/>
</dbReference>
<feature type="compositionally biased region" description="Polar residues" evidence="6">
    <location>
        <begin position="39"/>
        <end position="49"/>
    </location>
</feature>
<dbReference type="EMBL" id="FNYH01000007">
    <property type="protein sequence ID" value="SEI68414.1"/>
    <property type="molecule type" value="Genomic_DNA"/>
</dbReference>
<dbReference type="SUPFAM" id="SSF110997">
    <property type="entry name" value="Sporulation related repeat"/>
    <property type="match status" value="1"/>
</dbReference>
<dbReference type="GO" id="GO:0005886">
    <property type="term" value="C:plasma membrane"/>
    <property type="evidence" value="ECO:0007669"/>
    <property type="project" value="UniProtKB-SubCell"/>
</dbReference>
<evidence type="ECO:0000256" key="5">
    <source>
        <dbReference type="RuleBase" id="RU003495"/>
    </source>
</evidence>
<keyword evidence="4" id="KW-0564">Palmitate</keyword>
<keyword evidence="4 9" id="KW-0449">Lipoprotein</keyword>